<evidence type="ECO:0000313" key="2">
    <source>
        <dbReference type="Proteomes" id="UP000218334"/>
    </source>
</evidence>
<accession>A0A2H3BBK6</accession>
<reference evidence="2" key="1">
    <citation type="journal article" date="2017" name="Nat. Ecol. Evol.">
        <title>Genome expansion and lineage-specific genetic innovations in the forest pathogenic fungi Armillaria.</title>
        <authorList>
            <person name="Sipos G."/>
            <person name="Prasanna A.N."/>
            <person name="Walter M.C."/>
            <person name="O'Connor E."/>
            <person name="Balint B."/>
            <person name="Krizsan K."/>
            <person name="Kiss B."/>
            <person name="Hess J."/>
            <person name="Varga T."/>
            <person name="Slot J."/>
            <person name="Riley R."/>
            <person name="Boka B."/>
            <person name="Rigling D."/>
            <person name="Barry K."/>
            <person name="Lee J."/>
            <person name="Mihaltcheva S."/>
            <person name="LaButti K."/>
            <person name="Lipzen A."/>
            <person name="Waldron R."/>
            <person name="Moloney N.M."/>
            <person name="Sperisen C."/>
            <person name="Kredics L."/>
            <person name="Vagvoelgyi C."/>
            <person name="Patrignani A."/>
            <person name="Fitzpatrick D."/>
            <person name="Nagy I."/>
            <person name="Doyle S."/>
            <person name="Anderson J.B."/>
            <person name="Grigoriev I.V."/>
            <person name="Gueldener U."/>
            <person name="Muensterkoetter M."/>
            <person name="Nagy L.G."/>
        </authorList>
    </citation>
    <scope>NUCLEOTIDE SEQUENCE [LARGE SCALE GENOMIC DNA]</scope>
    <source>
        <strain evidence="2">28-4</strain>
    </source>
</reference>
<protein>
    <submittedName>
        <fullName evidence="1">Uncharacterized protein</fullName>
    </submittedName>
</protein>
<organism evidence="1 2">
    <name type="scientific">Armillaria solidipes</name>
    <dbReference type="NCBI Taxonomy" id="1076256"/>
    <lineage>
        <taxon>Eukaryota</taxon>
        <taxon>Fungi</taxon>
        <taxon>Dikarya</taxon>
        <taxon>Basidiomycota</taxon>
        <taxon>Agaricomycotina</taxon>
        <taxon>Agaricomycetes</taxon>
        <taxon>Agaricomycetidae</taxon>
        <taxon>Agaricales</taxon>
        <taxon>Marasmiineae</taxon>
        <taxon>Physalacriaceae</taxon>
        <taxon>Armillaria</taxon>
    </lineage>
</organism>
<name>A0A2H3BBK6_9AGAR</name>
<dbReference type="AlphaFoldDB" id="A0A2H3BBK6"/>
<proteinExistence type="predicted"/>
<keyword evidence="2" id="KW-1185">Reference proteome</keyword>
<dbReference type="Proteomes" id="UP000218334">
    <property type="component" value="Unassembled WGS sequence"/>
</dbReference>
<sequence length="148" mass="16729">LGEGYKEVSWIWRLEGALGTGSEEDLHDGRGLRVEWLKSRACSQRWGEEVLLVKEEMRRTLEGLEHDARQWEARCMGYEGAGVTTEHREGMQAYAYRQAAVYRSLAASFSALWGTTASETLRPTMCAEEAQEIEARAKEMQVAAMIIV</sequence>
<dbReference type="STRING" id="1076256.A0A2H3BBK6"/>
<dbReference type="EMBL" id="KZ293459">
    <property type="protein sequence ID" value="PBK63418.1"/>
    <property type="molecule type" value="Genomic_DNA"/>
</dbReference>
<evidence type="ECO:0000313" key="1">
    <source>
        <dbReference type="EMBL" id="PBK63418.1"/>
    </source>
</evidence>
<gene>
    <name evidence="1" type="ORF">ARMSODRAFT_894544</name>
</gene>
<feature type="non-terminal residue" evidence="1">
    <location>
        <position position="1"/>
    </location>
</feature>